<feature type="region of interest" description="Disordered" evidence="2">
    <location>
        <begin position="389"/>
        <end position="418"/>
    </location>
</feature>
<comment type="caution">
    <text evidence="5">The sequence shown here is derived from an EMBL/GenBank/DDBJ whole genome shotgun (WGS) entry which is preliminary data.</text>
</comment>
<sequence>MPPLKFLTLNTCTSISGLTNKRLPSLVSAGGLLFGPPLLIFLTTCTYLYQSSRPPFPFPNLPHDPPAPILNTVKLALSFYLPLSVLVGFMLGVHGGRLLGLLQHLRSGNPFDYKAERLRETVSHCKDYDVVMVQEIYKGYPFILDPDYPNLLHTEMKKVGFQHAAFAAPPQFPSVCMGTGLLILSKHPILSHSTLSFENQFLLESFGVNRGAMHARIQVPDQEEPLDVFTCHLSPSMREALMKDWPEALLAMGDRTRAGQFAEMKSFVERQRSSSTSMCVVGGDFNANIKHLEGGGVEEGIAYPAVKKAMVDGLGFEDAGWRVTYGYVPKDKVLTNPNHPDWCQVTEDLVFVDPATTSILEFDNVPLLASKAGRKAGYTHLSDHQGLGITVEPVRKRKGKASASSPRSRSRSRGPRKK</sequence>
<dbReference type="SUPFAM" id="SSF56219">
    <property type="entry name" value="DNase I-like"/>
    <property type="match status" value="1"/>
</dbReference>
<keyword evidence="3" id="KW-0812">Transmembrane</keyword>
<reference evidence="5 6" key="1">
    <citation type="journal article" date="2023" name="Commun. Biol.">
        <title>Genome analysis of Parmales, the sister group of diatoms, reveals the evolutionary specialization of diatoms from phago-mixotrophs to photoautotrophs.</title>
        <authorList>
            <person name="Ban H."/>
            <person name="Sato S."/>
            <person name="Yoshikawa S."/>
            <person name="Yamada K."/>
            <person name="Nakamura Y."/>
            <person name="Ichinomiya M."/>
            <person name="Sato N."/>
            <person name="Blanc-Mathieu R."/>
            <person name="Endo H."/>
            <person name="Kuwata A."/>
            <person name="Ogata H."/>
        </authorList>
    </citation>
    <scope>NUCLEOTIDE SEQUENCE [LARGE SCALE GENOMIC DNA]</scope>
</reference>
<dbReference type="InterPro" id="IPR038772">
    <property type="entry name" value="Sph/SMPD2-like"/>
</dbReference>
<comment type="similarity">
    <text evidence="1">Belongs to the neutral sphingomyelinase family.</text>
</comment>
<evidence type="ECO:0000259" key="4">
    <source>
        <dbReference type="Pfam" id="PF03372"/>
    </source>
</evidence>
<keyword evidence="3" id="KW-0472">Membrane</keyword>
<gene>
    <name evidence="5" type="ORF">TeGR_g4926</name>
</gene>
<feature type="transmembrane region" description="Helical" evidence="3">
    <location>
        <begin position="26"/>
        <end position="49"/>
    </location>
</feature>
<dbReference type="Proteomes" id="UP001165060">
    <property type="component" value="Unassembled WGS sequence"/>
</dbReference>
<name>A0ABQ6MDC6_9STRA</name>
<feature type="compositionally biased region" description="Basic residues" evidence="2">
    <location>
        <begin position="408"/>
        <end position="418"/>
    </location>
</feature>
<keyword evidence="6" id="KW-1185">Reference proteome</keyword>
<feature type="transmembrane region" description="Helical" evidence="3">
    <location>
        <begin position="69"/>
        <end position="93"/>
    </location>
</feature>
<dbReference type="PANTHER" id="PTHR16320">
    <property type="entry name" value="SPHINGOMYELINASE FAMILY MEMBER"/>
    <property type="match status" value="1"/>
</dbReference>
<evidence type="ECO:0000256" key="1">
    <source>
        <dbReference type="ARBA" id="ARBA00006335"/>
    </source>
</evidence>
<proteinExistence type="inferred from homology"/>
<accession>A0ABQ6MDC6</accession>
<dbReference type="EMBL" id="BRYB01000159">
    <property type="protein sequence ID" value="GMI24235.1"/>
    <property type="molecule type" value="Genomic_DNA"/>
</dbReference>
<feature type="domain" description="Endonuclease/exonuclease/phosphatase" evidence="4">
    <location>
        <begin position="110"/>
        <end position="290"/>
    </location>
</feature>
<dbReference type="Gene3D" id="3.60.10.10">
    <property type="entry name" value="Endonuclease/exonuclease/phosphatase"/>
    <property type="match status" value="1"/>
</dbReference>
<dbReference type="InterPro" id="IPR005135">
    <property type="entry name" value="Endo/exonuclease/phosphatase"/>
</dbReference>
<dbReference type="InterPro" id="IPR036691">
    <property type="entry name" value="Endo/exonu/phosph_ase_sf"/>
</dbReference>
<evidence type="ECO:0000313" key="5">
    <source>
        <dbReference type="EMBL" id="GMI24235.1"/>
    </source>
</evidence>
<evidence type="ECO:0000313" key="6">
    <source>
        <dbReference type="Proteomes" id="UP001165060"/>
    </source>
</evidence>
<dbReference type="PANTHER" id="PTHR16320:SF23">
    <property type="entry name" value="SPHINGOMYELINASE C 1"/>
    <property type="match status" value="1"/>
</dbReference>
<organism evidence="5 6">
    <name type="scientific">Tetraparma gracilis</name>
    <dbReference type="NCBI Taxonomy" id="2962635"/>
    <lineage>
        <taxon>Eukaryota</taxon>
        <taxon>Sar</taxon>
        <taxon>Stramenopiles</taxon>
        <taxon>Ochrophyta</taxon>
        <taxon>Bolidophyceae</taxon>
        <taxon>Parmales</taxon>
        <taxon>Triparmaceae</taxon>
        <taxon>Tetraparma</taxon>
    </lineage>
</organism>
<protein>
    <recommendedName>
        <fullName evidence="4">Endonuclease/exonuclease/phosphatase domain-containing protein</fullName>
    </recommendedName>
</protein>
<keyword evidence="3" id="KW-1133">Transmembrane helix</keyword>
<evidence type="ECO:0000256" key="3">
    <source>
        <dbReference type="SAM" id="Phobius"/>
    </source>
</evidence>
<evidence type="ECO:0000256" key="2">
    <source>
        <dbReference type="SAM" id="MobiDB-lite"/>
    </source>
</evidence>
<dbReference type="Pfam" id="PF03372">
    <property type="entry name" value="Exo_endo_phos"/>
    <property type="match status" value="1"/>
</dbReference>